<accession>A0A9Y2ERI7</accession>
<dbReference type="EMBL" id="CP120678">
    <property type="protein sequence ID" value="WIW69858.1"/>
    <property type="molecule type" value="Genomic_DNA"/>
</dbReference>
<keyword evidence="2" id="KW-1185">Reference proteome</keyword>
<proteinExistence type="predicted"/>
<sequence length="251" mass="30150">MKEKRILLVPRDFKVLDFIGRFGWCNEKHLIQLLDMPIDKKSYQIIQNRVLKRLVEAKYLMRTKLQINEPAIITIAENGAEYLNCKTTNVKRCFLEHDMLVIDLYFSLLKNLEDDGEIETDRETRRDLGYCDLNERKMRIPDLLIRDQAIEVEISEKNRDRLKKILNQYIFNDSVKKVNYFVRDKNLAHKIHDLSKYNEKFDVYIFKDDITNFIKFDRSQQSLNQKYTSKPVGKIQEEDLEKYRKKEIKGM</sequence>
<evidence type="ECO:0000313" key="1">
    <source>
        <dbReference type="EMBL" id="WIW69858.1"/>
    </source>
</evidence>
<name>A0A9Y2ERI7_9FIRM</name>
<reference evidence="1" key="1">
    <citation type="submission" date="2023-03" db="EMBL/GenBank/DDBJ databases">
        <title>Selenobaculum gbiensis gen. nov. sp. nov., a new bacterium isolated from the gut microbiota of IBD patient.</title>
        <authorList>
            <person name="Yeo S."/>
            <person name="Park H."/>
            <person name="Huh C.S."/>
        </authorList>
    </citation>
    <scope>NUCLEOTIDE SEQUENCE</scope>
    <source>
        <strain evidence="1">ICN-92133</strain>
    </source>
</reference>
<dbReference type="Proteomes" id="UP001243623">
    <property type="component" value="Chromosome"/>
</dbReference>
<dbReference type="KEGG" id="sgbi:P3F81_07990"/>
<organism evidence="1 2">
    <name type="scientific">Selenobaculum gibii</name>
    <dbReference type="NCBI Taxonomy" id="3054208"/>
    <lineage>
        <taxon>Bacteria</taxon>
        <taxon>Bacillati</taxon>
        <taxon>Bacillota</taxon>
        <taxon>Negativicutes</taxon>
        <taxon>Selenomonadales</taxon>
        <taxon>Selenomonadaceae</taxon>
        <taxon>Selenobaculum</taxon>
    </lineage>
</organism>
<dbReference type="AlphaFoldDB" id="A0A9Y2ERI7"/>
<gene>
    <name evidence="1" type="ORF">P3F81_07990</name>
</gene>
<protein>
    <submittedName>
        <fullName evidence="1">Uncharacterized protein</fullName>
    </submittedName>
</protein>
<evidence type="ECO:0000313" key="2">
    <source>
        <dbReference type="Proteomes" id="UP001243623"/>
    </source>
</evidence>
<dbReference type="RefSeq" id="WP_147669825.1">
    <property type="nucleotide sequence ID" value="NZ_CP120678.1"/>
</dbReference>